<sequence>MAHRKAAAGLPLSDISFFLLVHHFRFLPPTNALVDLTFVVACGAAALFFFLLMWPMQRLGRIKLRAIFAFSAV</sequence>
<dbReference type="EMBL" id="JAFFQI010000196">
    <property type="protein sequence ID" value="MCD0267557.1"/>
    <property type="molecule type" value="Genomic_DNA"/>
</dbReference>
<protein>
    <submittedName>
        <fullName evidence="2">Uncharacterized protein</fullName>
    </submittedName>
</protein>
<comment type="caution">
    <text evidence="2">The sequence shown here is derived from an EMBL/GenBank/DDBJ whole genome shotgun (WGS) entry which is preliminary data.</text>
</comment>
<dbReference type="Proteomes" id="UP001430396">
    <property type="component" value="Unassembled WGS sequence"/>
</dbReference>
<accession>A0ABS8NWV4</accession>
<gene>
    <name evidence="2" type="ORF">JWH11_14140</name>
</gene>
<keyword evidence="3" id="KW-1185">Reference proteome</keyword>
<feature type="transmembrane region" description="Helical" evidence="1">
    <location>
        <begin position="36"/>
        <end position="55"/>
    </location>
</feature>
<proteinExistence type="predicted"/>
<keyword evidence="1" id="KW-0472">Membrane</keyword>
<dbReference type="RefSeq" id="WP_230435524.1">
    <property type="nucleotide sequence ID" value="NZ_JAFFQI010000196.1"/>
</dbReference>
<keyword evidence="1" id="KW-1133">Transmembrane helix</keyword>
<reference evidence="2" key="1">
    <citation type="submission" date="2021-02" db="EMBL/GenBank/DDBJ databases">
        <title>Copper resistance gene diversity in local Xanthomonas species at agrochemical polluted sites in Trinidad, Trinidad and Tobago.</title>
        <authorList>
            <person name="Ramnarine S.D.B.J."/>
            <person name="Ramsubhag A."/>
            <person name="Jayaraman J."/>
        </authorList>
    </citation>
    <scope>NUCLEOTIDE SEQUENCE</scope>
    <source>
        <strain evidence="2">CaNP6A</strain>
    </source>
</reference>
<keyword evidence="1" id="KW-0812">Transmembrane</keyword>
<evidence type="ECO:0000313" key="3">
    <source>
        <dbReference type="Proteomes" id="UP001430396"/>
    </source>
</evidence>
<name>A0ABS8NWV4_9XANT</name>
<evidence type="ECO:0000313" key="2">
    <source>
        <dbReference type="EMBL" id="MCD0267557.1"/>
    </source>
</evidence>
<organism evidence="2 3">
    <name type="scientific">Xanthomonas melonis</name>
    <dbReference type="NCBI Taxonomy" id="56456"/>
    <lineage>
        <taxon>Bacteria</taxon>
        <taxon>Pseudomonadati</taxon>
        <taxon>Pseudomonadota</taxon>
        <taxon>Gammaproteobacteria</taxon>
        <taxon>Lysobacterales</taxon>
        <taxon>Lysobacteraceae</taxon>
        <taxon>Xanthomonas</taxon>
    </lineage>
</organism>
<evidence type="ECO:0000256" key="1">
    <source>
        <dbReference type="SAM" id="Phobius"/>
    </source>
</evidence>